<dbReference type="Pfam" id="PF00501">
    <property type="entry name" value="AMP-binding"/>
    <property type="match status" value="1"/>
</dbReference>
<dbReference type="NCBIfam" id="TIGR01733">
    <property type="entry name" value="AA-adenyl-dom"/>
    <property type="match status" value="1"/>
</dbReference>
<dbReference type="CDD" id="cd12117">
    <property type="entry name" value="A_NRPS_Srf_like"/>
    <property type="match status" value="1"/>
</dbReference>
<dbReference type="Gene3D" id="3.30.300.30">
    <property type="match status" value="1"/>
</dbReference>
<proteinExistence type="predicted"/>
<evidence type="ECO:0000313" key="4">
    <source>
        <dbReference type="Proteomes" id="UP001501115"/>
    </source>
</evidence>
<evidence type="ECO:0000313" key="3">
    <source>
        <dbReference type="EMBL" id="GAA4304298.1"/>
    </source>
</evidence>
<dbReference type="InterPro" id="IPR000873">
    <property type="entry name" value="AMP-dep_synth/lig_dom"/>
</dbReference>
<dbReference type="InterPro" id="IPR010071">
    <property type="entry name" value="AA_adenyl_dom"/>
</dbReference>
<dbReference type="Gene3D" id="3.40.50.980">
    <property type="match status" value="2"/>
</dbReference>
<dbReference type="PANTHER" id="PTHR45527:SF1">
    <property type="entry name" value="FATTY ACID SYNTHASE"/>
    <property type="match status" value="1"/>
</dbReference>
<dbReference type="Gene3D" id="2.30.38.10">
    <property type="entry name" value="Luciferase, Domain 3"/>
    <property type="match status" value="1"/>
</dbReference>
<dbReference type="Pfam" id="PF13193">
    <property type="entry name" value="AMP-binding_C"/>
    <property type="match status" value="1"/>
</dbReference>
<feature type="domain" description="AMP-binding enzyme C-terminal" evidence="2">
    <location>
        <begin position="582"/>
        <end position="657"/>
    </location>
</feature>
<organism evidence="3 4">
    <name type="scientific">Streptomyces venetus</name>
    <dbReference type="NCBI Taxonomy" id="1701086"/>
    <lineage>
        <taxon>Bacteria</taxon>
        <taxon>Bacillati</taxon>
        <taxon>Actinomycetota</taxon>
        <taxon>Actinomycetes</taxon>
        <taxon>Kitasatosporales</taxon>
        <taxon>Streptomycetaceae</taxon>
        <taxon>Streptomyces</taxon>
    </lineage>
</organism>
<sequence length="671" mass="72027">MQLRIELRPTTGASGGRALSPAETVVALAALAHRFSGHDLSVQGRRSEDLLFPAPLLVDDDLMACSLAESLTRAELHPLEDRAPDVTVTVDAVPGNGSEAVVELAEHLAVDGLGDSVARAVQHFADEIARLPHLPLSEISTVAPHEEKRLLALSGDQWDDTASLPLVHQLVERQALLRPDSSAVSDGTRELTYAELHSAAVRASQRLRAAGIRSGSLVGLMTERSLDAIVALLAVAMAGAASVPLDPSYPAARLRIMLDDPRIAAVVHSGEPVVSAPAGTAMLPLAELTDQADPGSAPRDAEPGHAEALEDALFTLVFTSGSTGVPKGVEITHRGVARLVTDEQCTGFAADDVVLQYAPLTFDACFLEIWGALARGARLELAPPGPLGLAELAEVIEERGVTVLWLTSGLFHQIAEYEADCLRGVRRLFVGGDVVSPHHVDRVARMWPHLELVNGYGPTENTTFTCFHPINHDGPTDLRTSVPIGRPVARTRVHVLDRYGQLVPPGVPGELWVSGEGLARGYALRPDLTAERFVTPQEGPLRGVRMYRTGDRVRFLADGALEFLGRTDLQVKVNGFRIELPEIESALLACDGVRQACVIVEQDAVGGKRLASYVVAEDTDGRLGLELRKALRAQLPHYMVPTRYTVLDELPLTHNGKVDRARLAAPPSNKD</sequence>
<evidence type="ECO:0008006" key="5">
    <source>
        <dbReference type="Google" id="ProtNLM"/>
    </source>
</evidence>
<dbReference type="EMBL" id="BAABET010000003">
    <property type="protein sequence ID" value="GAA4304298.1"/>
    <property type="molecule type" value="Genomic_DNA"/>
</dbReference>
<comment type="caution">
    <text evidence="3">The sequence shown here is derived from an EMBL/GenBank/DDBJ whole genome shotgun (WGS) entry which is preliminary data.</text>
</comment>
<keyword evidence="4" id="KW-1185">Reference proteome</keyword>
<gene>
    <name evidence="3" type="ORF">GCM10023086_21370</name>
</gene>
<dbReference type="InterPro" id="IPR020845">
    <property type="entry name" value="AMP-binding_CS"/>
</dbReference>
<dbReference type="PANTHER" id="PTHR45527">
    <property type="entry name" value="NONRIBOSOMAL PEPTIDE SYNTHETASE"/>
    <property type="match status" value="1"/>
</dbReference>
<protein>
    <recommendedName>
        <fullName evidence="5">Amino acid adenylation domain-containing protein</fullName>
    </recommendedName>
</protein>
<dbReference type="InterPro" id="IPR025110">
    <property type="entry name" value="AMP-bd_C"/>
</dbReference>
<feature type="domain" description="AMP-dependent synthetase/ligase" evidence="1">
    <location>
        <begin position="172"/>
        <end position="522"/>
    </location>
</feature>
<dbReference type="PROSITE" id="PS00455">
    <property type="entry name" value="AMP_BINDING"/>
    <property type="match status" value="1"/>
</dbReference>
<dbReference type="InterPro" id="IPR045851">
    <property type="entry name" value="AMP-bd_C_sf"/>
</dbReference>
<evidence type="ECO:0000259" key="2">
    <source>
        <dbReference type="Pfam" id="PF13193"/>
    </source>
</evidence>
<dbReference type="Proteomes" id="UP001501115">
    <property type="component" value="Unassembled WGS sequence"/>
</dbReference>
<dbReference type="RefSeq" id="WP_345661151.1">
    <property type="nucleotide sequence ID" value="NZ_BAABET010000003.1"/>
</dbReference>
<name>A0ABP8FI23_9ACTN</name>
<evidence type="ECO:0000259" key="1">
    <source>
        <dbReference type="Pfam" id="PF00501"/>
    </source>
</evidence>
<reference evidence="4" key="1">
    <citation type="journal article" date="2019" name="Int. J. Syst. Evol. Microbiol.">
        <title>The Global Catalogue of Microorganisms (GCM) 10K type strain sequencing project: providing services to taxonomists for standard genome sequencing and annotation.</title>
        <authorList>
            <consortium name="The Broad Institute Genomics Platform"/>
            <consortium name="The Broad Institute Genome Sequencing Center for Infectious Disease"/>
            <person name="Wu L."/>
            <person name="Ma J."/>
        </authorList>
    </citation>
    <scope>NUCLEOTIDE SEQUENCE [LARGE SCALE GENOMIC DNA]</scope>
    <source>
        <strain evidence="4">JCM 31290</strain>
    </source>
</reference>
<dbReference type="SUPFAM" id="SSF56801">
    <property type="entry name" value="Acetyl-CoA synthetase-like"/>
    <property type="match status" value="1"/>
</dbReference>
<accession>A0ABP8FI23</accession>